<reference evidence="1" key="1">
    <citation type="submission" date="2022-06" db="EMBL/GenBank/DDBJ databases">
        <authorList>
            <person name="Legras J.-L."/>
            <person name="Devillers H."/>
            <person name="Grondin C."/>
        </authorList>
    </citation>
    <scope>NUCLEOTIDE SEQUENCE</scope>
    <source>
        <strain evidence="1">CLIB 1444</strain>
    </source>
</reference>
<evidence type="ECO:0000313" key="2">
    <source>
        <dbReference type="Proteomes" id="UP001152531"/>
    </source>
</evidence>
<organism evidence="1 2">
    <name type="scientific">[Candida] jaroonii</name>
    <dbReference type="NCBI Taxonomy" id="467808"/>
    <lineage>
        <taxon>Eukaryota</taxon>
        <taxon>Fungi</taxon>
        <taxon>Dikarya</taxon>
        <taxon>Ascomycota</taxon>
        <taxon>Saccharomycotina</taxon>
        <taxon>Pichiomycetes</taxon>
        <taxon>Debaryomycetaceae</taxon>
        <taxon>Yamadazyma</taxon>
    </lineage>
</organism>
<name>A0ACA9Y7C2_9ASCO</name>
<evidence type="ECO:0000313" key="1">
    <source>
        <dbReference type="EMBL" id="CAH6720920.1"/>
    </source>
</evidence>
<accession>A0ACA9Y7C2</accession>
<dbReference type="Proteomes" id="UP001152531">
    <property type="component" value="Unassembled WGS sequence"/>
</dbReference>
<sequence>MKFHFLLFPLALALHPVKDFRVKDLGTIINHNNHKENVIDSLPTQTKTVSTTSSLSSSAPTIELDNDVQMVFTDNTKSIYYLTSKIWDEHTNYNETFRLLLDTGSSISWVYNQSCESDACKQTTISKFNDFSRPLVIESNFGLSYSGQNVEGDLINGLSNDIIMEFDNFRISNFSFGLASTVPDLFNGFNVSGILGIPSSSDNINRNLIHQLNEKGDIDGQIFGLSLLSTNQIIKYIDSSSDMIDLPSNYGGLMIFGSKATNDLYKFTDNIYYTPLLENDDDYWLINLTNIETSNDTVTLKFNESDSRKTIIDTGTTGFVLPLYDADNLHTKLFGDDLITDNKGNYAFPCDCQNQNITFTINDHDFEVNVNDFKGKEYTTTGLEGKCASMIQGLDSQYWVFGAAFLSKYYTVFDLEKSQIGFGDTRITSYVLKEPSNVSFYSSYSNTTTTSISSVSSMSTTSSSSSLATSSTSNTEDNSATVNNVSGLSLIIYLLSCIIIS</sequence>
<comment type="caution">
    <text evidence="1">The sequence shown here is derived from an EMBL/GenBank/DDBJ whole genome shotgun (WGS) entry which is preliminary data.</text>
</comment>
<gene>
    <name evidence="1" type="ORF">CLIB1444_04S10902</name>
</gene>
<protein>
    <submittedName>
        <fullName evidence="1">Uncharacterized protein</fullName>
    </submittedName>
</protein>
<dbReference type="EMBL" id="CALSDN010000004">
    <property type="protein sequence ID" value="CAH6720920.1"/>
    <property type="molecule type" value="Genomic_DNA"/>
</dbReference>
<proteinExistence type="predicted"/>
<keyword evidence="2" id="KW-1185">Reference proteome</keyword>